<dbReference type="KEGG" id="elio:KO353_03370"/>
<organism evidence="2 3">
    <name type="scientific">Elioraea tepida</name>
    <dbReference type="NCBI Taxonomy" id="2843330"/>
    <lineage>
        <taxon>Bacteria</taxon>
        <taxon>Pseudomonadati</taxon>
        <taxon>Pseudomonadota</taxon>
        <taxon>Alphaproteobacteria</taxon>
        <taxon>Acetobacterales</taxon>
        <taxon>Elioraeaceae</taxon>
        <taxon>Elioraea</taxon>
    </lineage>
</organism>
<evidence type="ECO:0000256" key="1">
    <source>
        <dbReference type="SAM" id="MobiDB-lite"/>
    </source>
</evidence>
<gene>
    <name evidence="2" type="ORF">KO353_03370</name>
</gene>
<reference evidence="2" key="1">
    <citation type="submission" date="2021-06" db="EMBL/GenBank/DDBJ databases">
        <title>Elioraea tepida, sp. nov., a moderately thermophilic aerobic anoxygenic phototrophic bacterium isolated from an alkaline siliceous hot spring mat community in Yellowstone National Park, WY, USA.</title>
        <authorList>
            <person name="Saini M.K."/>
            <person name="Yoshida S."/>
            <person name="Sebastian A."/>
            <person name="Hirose S."/>
            <person name="Hara E."/>
            <person name="Tamaki H."/>
            <person name="Soulier N.T."/>
            <person name="Albert I."/>
            <person name="Hanada S."/>
            <person name="Bryant D.A."/>
            <person name="Tank M."/>
        </authorList>
    </citation>
    <scope>NUCLEOTIDE SEQUENCE</scope>
    <source>
        <strain evidence="2">MS-P2</strain>
    </source>
</reference>
<dbReference type="InterPro" id="IPR022254">
    <property type="entry name" value="DUF3775"/>
</dbReference>
<sequence>MISISRETLAYLVVKAREYDAQVAPEGLEDGSNAADDGQMGILESSSDNPTREELRAALEELNEDEIVELLALVWVGRGDYEASEWAEAVAAARAAHDERAVSYLLETPNLADLIEEGLDAFGISLTDEEGRL</sequence>
<dbReference type="Pfam" id="PF12616">
    <property type="entry name" value="DUF3775"/>
    <property type="match status" value="1"/>
</dbReference>
<evidence type="ECO:0000313" key="3">
    <source>
        <dbReference type="Proteomes" id="UP000694001"/>
    </source>
</evidence>
<accession>A0A975U578</accession>
<dbReference type="RefSeq" id="WP_218286352.1">
    <property type="nucleotide sequence ID" value="NZ_CP076448.1"/>
</dbReference>
<proteinExistence type="predicted"/>
<dbReference type="EMBL" id="CP076448">
    <property type="protein sequence ID" value="QXM25296.1"/>
    <property type="molecule type" value="Genomic_DNA"/>
</dbReference>
<evidence type="ECO:0000313" key="2">
    <source>
        <dbReference type="EMBL" id="QXM25296.1"/>
    </source>
</evidence>
<protein>
    <submittedName>
        <fullName evidence="2">DUF3775 domain-containing protein</fullName>
    </submittedName>
</protein>
<dbReference type="AlphaFoldDB" id="A0A975U578"/>
<name>A0A975U578_9PROT</name>
<dbReference type="Proteomes" id="UP000694001">
    <property type="component" value="Chromosome"/>
</dbReference>
<feature type="region of interest" description="Disordered" evidence="1">
    <location>
        <begin position="25"/>
        <end position="51"/>
    </location>
</feature>
<keyword evidence="3" id="KW-1185">Reference proteome</keyword>